<dbReference type="SUPFAM" id="SSF53649">
    <property type="entry name" value="Alkaline phosphatase-like"/>
    <property type="match status" value="1"/>
</dbReference>
<reference evidence="1" key="1">
    <citation type="submission" date="2018-05" db="EMBL/GenBank/DDBJ databases">
        <authorList>
            <person name="Lanie J.A."/>
            <person name="Ng W.-L."/>
            <person name="Kazmierczak K.M."/>
            <person name="Andrzejewski T.M."/>
            <person name="Davidsen T.M."/>
            <person name="Wayne K.J."/>
            <person name="Tettelin H."/>
            <person name="Glass J.I."/>
            <person name="Rusch D."/>
            <person name="Podicherti R."/>
            <person name="Tsui H.-C.T."/>
            <person name="Winkler M.E."/>
        </authorList>
    </citation>
    <scope>NUCLEOTIDE SEQUENCE</scope>
</reference>
<dbReference type="AlphaFoldDB" id="A0A382C1Q0"/>
<dbReference type="PANTHER" id="PTHR43737:SF1">
    <property type="entry name" value="DUF1501 DOMAIN-CONTAINING PROTEIN"/>
    <property type="match status" value="1"/>
</dbReference>
<evidence type="ECO:0000313" key="1">
    <source>
        <dbReference type="EMBL" id="SVB19814.1"/>
    </source>
</evidence>
<dbReference type="InterPro" id="IPR010869">
    <property type="entry name" value="DUF1501"/>
</dbReference>
<accession>A0A382C1Q0</accession>
<protein>
    <submittedName>
        <fullName evidence="1">Uncharacterized protein</fullName>
    </submittedName>
</protein>
<dbReference type="EMBL" id="UINC01032329">
    <property type="protein sequence ID" value="SVB19814.1"/>
    <property type="molecule type" value="Genomic_DNA"/>
</dbReference>
<organism evidence="1">
    <name type="scientific">marine metagenome</name>
    <dbReference type="NCBI Taxonomy" id="408172"/>
    <lineage>
        <taxon>unclassified sequences</taxon>
        <taxon>metagenomes</taxon>
        <taxon>ecological metagenomes</taxon>
    </lineage>
</organism>
<gene>
    <name evidence="1" type="ORF">METZ01_LOCUS172668</name>
</gene>
<dbReference type="PANTHER" id="PTHR43737">
    <property type="entry name" value="BLL7424 PROTEIN"/>
    <property type="match status" value="1"/>
</dbReference>
<dbReference type="Gene3D" id="3.40.720.10">
    <property type="entry name" value="Alkaline Phosphatase, subunit A"/>
    <property type="match status" value="1"/>
</dbReference>
<dbReference type="InterPro" id="IPR006311">
    <property type="entry name" value="TAT_signal"/>
</dbReference>
<dbReference type="PROSITE" id="PS51318">
    <property type="entry name" value="TAT"/>
    <property type="match status" value="1"/>
</dbReference>
<dbReference type="Pfam" id="PF07394">
    <property type="entry name" value="DUF1501"/>
    <property type="match status" value="1"/>
</dbReference>
<sequence>MNPFNQSISRRGALQQAACGFGSLALAGLCADSVRAANPTASKRTHHRPRAKRIIFLFMQGGPSHVDTYDYKPALYKNDGKKMPFDDARTIAKTGKRATSELVMKPRWKYKQYGDSGRQTSDLFSETAKHSDDLTFIHSMHSEGVAHGPAVLFLHCGSTSFIRPSLGSWINYGLGSENENLPGFISLGPKSSSGGARNYGSAFLPAAYQGTAIGKDGKLDKNAAIQNLSNTDLSKNEQLRQLQFLQRLNAEQLKSANQDSELEALIGSYELAWRMQNNAPGVLDLSKETPGTLAMYGIGEKATDDFGRQCLMARRLCENGVRFVQVTSGATGGIGSWDQHSRLSEHATQAKAVDRPIAGLLQDLKQRGLLEDTIVWWSGEFGRTPYAQNPTKKKESGRDHNANGFTTWLAGGGVKPGLAYGATDEFGHKAVEDKVHMHDLHATLLHLLGL</sequence>
<dbReference type="InterPro" id="IPR017850">
    <property type="entry name" value="Alkaline_phosphatase_core_sf"/>
</dbReference>
<name>A0A382C1Q0_9ZZZZ</name>
<feature type="non-terminal residue" evidence="1">
    <location>
        <position position="450"/>
    </location>
</feature>
<proteinExistence type="predicted"/>